<proteinExistence type="predicted"/>
<reference evidence="2" key="1">
    <citation type="submission" date="2016-10" db="EMBL/GenBank/DDBJ databases">
        <authorList>
            <person name="Varghese N."/>
            <person name="Submissions S."/>
        </authorList>
    </citation>
    <scope>NUCLEOTIDE SEQUENCE [LARGE SCALE GENOMIC DNA]</scope>
    <source>
        <strain evidence="2">IBRC-M 10403</strain>
    </source>
</reference>
<dbReference type="EMBL" id="FMZZ01000018">
    <property type="protein sequence ID" value="SDD79294.1"/>
    <property type="molecule type" value="Genomic_DNA"/>
</dbReference>
<protein>
    <recommendedName>
        <fullName evidence="3">Excreted virulence factor EspC, type VII ESX diderm</fullName>
    </recommendedName>
</protein>
<evidence type="ECO:0000313" key="2">
    <source>
        <dbReference type="Proteomes" id="UP000199501"/>
    </source>
</evidence>
<evidence type="ECO:0000313" key="1">
    <source>
        <dbReference type="EMBL" id="SDD79294.1"/>
    </source>
</evidence>
<gene>
    <name evidence="1" type="ORF">SAMN05216174_11827</name>
</gene>
<dbReference type="RefSeq" id="WP_091456377.1">
    <property type="nucleotide sequence ID" value="NZ_FMZZ01000018.1"/>
</dbReference>
<organism evidence="1 2">
    <name type="scientific">Actinokineospora iranica</name>
    <dbReference type="NCBI Taxonomy" id="1271860"/>
    <lineage>
        <taxon>Bacteria</taxon>
        <taxon>Bacillati</taxon>
        <taxon>Actinomycetota</taxon>
        <taxon>Actinomycetes</taxon>
        <taxon>Pseudonocardiales</taxon>
        <taxon>Pseudonocardiaceae</taxon>
        <taxon>Actinokineospora</taxon>
    </lineage>
</organism>
<sequence length="147" mass="15373">MREPDNGPDSGGADFADSAGALDELIGRQAQIEALLTTDGFTVDPDGARRAAKACRDQAKRVEDALAAARVLARADNFGQCAVGDSLSRKFAAKAGDGPASMVGLLTQSRDLLARLATAYDTAAAAYDNTETHATAEFRNLAERTRA</sequence>
<keyword evidence="2" id="KW-1185">Reference proteome</keyword>
<dbReference type="Proteomes" id="UP000199501">
    <property type="component" value="Unassembled WGS sequence"/>
</dbReference>
<dbReference type="STRING" id="1271860.SAMN05216174_11827"/>
<accession>A0A1G6XM46</accession>
<name>A0A1G6XM46_9PSEU</name>
<evidence type="ECO:0008006" key="3">
    <source>
        <dbReference type="Google" id="ProtNLM"/>
    </source>
</evidence>
<dbReference type="OrthoDB" id="9963773at2"/>
<dbReference type="AlphaFoldDB" id="A0A1G6XM46"/>